<sequence>MVVPFGFSIGDFIDGINIAIDVIKACKDADGASSQYERVLVEFETYLIILRKLQDPNVPASTEINRLASSCEQPVRQFMTKVEKYRCSLAKPTGSHDFVHHAARNLRTFPRKAQWAIVAKKTVEELRLGIGPQLSAIGLLIELEMLMNIASAHQTSSALIQAGAEATKQQIEHVERSQVAQIDSMVKDSLSNVQFVMETVQRSVHDGRVEAVKSHQQSNVQLSRIESQLSGLESLTRTIAEDSLQPYKGAAAIEAIAQFRKASDESGRLEHREEHLIRIFDSLAATVRKWIIQILLLLPYWRAFVICLRSIPAVPTGLLSDNITFVDILGREMSLSYADFRYWPVFEARLQVAFRGMPWEESVRAKEYLPLDHNHEIIKPQDWTDSVYPRSKLTMAVYIYETFVSEKLHSSF</sequence>
<name>A0AA39QSK8_9LECA</name>
<organism evidence="2 3">
    <name type="scientific">Cladonia borealis</name>
    <dbReference type="NCBI Taxonomy" id="184061"/>
    <lineage>
        <taxon>Eukaryota</taxon>
        <taxon>Fungi</taxon>
        <taxon>Dikarya</taxon>
        <taxon>Ascomycota</taxon>
        <taxon>Pezizomycotina</taxon>
        <taxon>Lecanoromycetes</taxon>
        <taxon>OSLEUM clade</taxon>
        <taxon>Lecanoromycetidae</taxon>
        <taxon>Lecanorales</taxon>
        <taxon>Lecanorineae</taxon>
        <taxon>Cladoniaceae</taxon>
        <taxon>Cladonia</taxon>
    </lineage>
</organism>
<comment type="caution">
    <text evidence="2">The sequence shown here is derived from an EMBL/GenBank/DDBJ whole genome shotgun (WGS) entry which is preliminary data.</text>
</comment>
<dbReference type="PANTHER" id="PTHR38886:SF1">
    <property type="entry name" value="NACHT-NTPASE AND P-LOOP NTPASES N-TERMINAL DOMAIN-CONTAINING PROTEIN"/>
    <property type="match status" value="1"/>
</dbReference>
<dbReference type="Proteomes" id="UP001166286">
    <property type="component" value="Unassembled WGS sequence"/>
</dbReference>
<protein>
    <recommendedName>
        <fullName evidence="1">Ubiquitin-like domain-containing protein</fullName>
    </recommendedName>
</protein>
<dbReference type="PANTHER" id="PTHR38886">
    <property type="entry name" value="SESA DOMAIN-CONTAINING PROTEIN"/>
    <property type="match status" value="1"/>
</dbReference>
<accession>A0AA39QSK8</accession>
<feature type="domain" description="Ubiquitin-like" evidence="1">
    <location>
        <begin position="320"/>
        <end position="398"/>
    </location>
</feature>
<proteinExistence type="predicted"/>
<evidence type="ECO:0000313" key="3">
    <source>
        <dbReference type="Proteomes" id="UP001166286"/>
    </source>
</evidence>
<gene>
    <name evidence="2" type="ORF">JMJ35_008718</name>
</gene>
<dbReference type="InterPro" id="IPR054464">
    <property type="entry name" value="ULD_fung"/>
</dbReference>
<dbReference type="Pfam" id="PF22893">
    <property type="entry name" value="ULD_2"/>
    <property type="match status" value="1"/>
</dbReference>
<dbReference type="AlphaFoldDB" id="A0AA39QSK8"/>
<evidence type="ECO:0000313" key="2">
    <source>
        <dbReference type="EMBL" id="KAK0508442.1"/>
    </source>
</evidence>
<dbReference type="EMBL" id="JAFEKC020000020">
    <property type="protein sequence ID" value="KAK0508442.1"/>
    <property type="molecule type" value="Genomic_DNA"/>
</dbReference>
<reference evidence="2" key="1">
    <citation type="submission" date="2023-03" db="EMBL/GenBank/DDBJ databases">
        <title>Complete genome of Cladonia borealis.</title>
        <authorList>
            <person name="Park H."/>
        </authorList>
    </citation>
    <scope>NUCLEOTIDE SEQUENCE</scope>
    <source>
        <strain evidence="2">ANT050790</strain>
    </source>
</reference>
<keyword evidence="3" id="KW-1185">Reference proteome</keyword>
<evidence type="ECO:0000259" key="1">
    <source>
        <dbReference type="Pfam" id="PF22893"/>
    </source>
</evidence>